<keyword evidence="3" id="KW-0677">Repeat</keyword>
<dbReference type="InterPro" id="IPR015919">
    <property type="entry name" value="Cadherin-like_sf"/>
</dbReference>
<keyword evidence="9" id="KW-1185">Reference proteome</keyword>
<feature type="domain" description="Cadherin" evidence="8">
    <location>
        <begin position="162"/>
        <end position="270"/>
    </location>
</feature>
<dbReference type="PANTHER" id="PTHR24026">
    <property type="entry name" value="FAT ATYPICAL CADHERIN-RELATED"/>
    <property type="match status" value="1"/>
</dbReference>
<evidence type="ECO:0000313" key="10">
    <source>
        <dbReference type="RefSeq" id="XP_012936418.1"/>
    </source>
</evidence>
<comment type="subcellular location">
    <subcellularLocation>
        <location evidence="1">Membrane</location>
    </subcellularLocation>
</comment>
<dbReference type="SMART" id="SM00112">
    <property type="entry name" value="CA"/>
    <property type="match status" value="4"/>
</dbReference>
<organism evidence="9 10">
    <name type="scientific">Aplysia californica</name>
    <name type="common">California sea hare</name>
    <dbReference type="NCBI Taxonomy" id="6500"/>
    <lineage>
        <taxon>Eukaryota</taxon>
        <taxon>Metazoa</taxon>
        <taxon>Spiralia</taxon>
        <taxon>Lophotrochozoa</taxon>
        <taxon>Mollusca</taxon>
        <taxon>Gastropoda</taxon>
        <taxon>Heterobranchia</taxon>
        <taxon>Euthyneura</taxon>
        <taxon>Tectipleura</taxon>
        <taxon>Aplysiida</taxon>
        <taxon>Aplysioidea</taxon>
        <taxon>Aplysiidae</taxon>
        <taxon>Aplysia</taxon>
    </lineage>
</organism>
<keyword evidence="4 7" id="KW-0106">Calcium</keyword>
<feature type="non-terminal residue" evidence="10">
    <location>
        <position position="1"/>
    </location>
</feature>
<feature type="domain" description="Cadherin" evidence="8">
    <location>
        <begin position="272"/>
        <end position="376"/>
    </location>
</feature>
<keyword evidence="6" id="KW-0472">Membrane</keyword>
<sequence>LCSTGALVINSALDREKVPNHTLIIQAQDGGSPHFSVQTSVVVQVSDDNDNAPIFSKLVYNKTLSEDTAVGTSLLRLLATDADEGFNGAVRYFIIGGEGSQDFHLDMSSGVLRVQKALDYERTTSYRLQVQAEDSSVLAPRHANATVVISVTDVNDFVPVFHDSPYKTYVQEGMPPGPVPVITVEAIDKDSGYNGIVKYSLRDLEDRGLKDLFQLEIDSGELTVLKPLDRETTPMYVLTVVAEDQGGRGLTGTATVTVLVKDVNDHSPVFESNGPYVAHVTENRVAGTEVVRVSAADGDEGQNAHILYSFHNNPRRHKFSIHPHTGQIVTTGQLDRELVSEYDLVVVATDQGIPPRSSSVNVTILVDDDNDHAPDFGTGRYSVIMYDSS</sequence>
<dbReference type="SUPFAM" id="SSF49313">
    <property type="entry name" value="Cadherin-like"/>
    <property type="match status" value="4"/>
</dbReference>
<feature type="non-terminal residue" evidence="10">
    <location>
        <position position="389"/>
    </location>
</feature>
<feature type="domain" description="Cadherin" evidence="8">
    <location>
        <begin position="56"/>
        <end position="161"/>
    </location>
</feature>
<reference evidence="10" key="1">
    <citation type="submission" date="2025-08" db="UniProtKB">
        <authorList>
            <consortium name="RefSeq"/>
        </authorList>
    </citation>
    <scope>IDENTIFICATION</scope>
</reference>
<dbReference type="InterPro" id="IPR002126">
    <property type="entry name" value="Cadherin-like_dom"/>
</dbReference>
<evidence type="ECO:0000256" key="4">
    <source>
        <dbReference type="ARBA" id="ARBA00022837"/>
    </source>
</evidence>
<accession>A0ABM0ZXA8</accession>
<evidence type="ECO:0000313" key="9">
    <source>
        <dbReference type="Proteomes" id="UP000694888"/>
    </source>
</evidence>
<evidence type="ECO:0000256" key="3">
    <source>
        <dbReference type="ARBA" id="ARBA00022737"/>
    </source>
</evidence>
<dbReference type="CDD" id="cd11304">
    <property type="entry name" value="Cadherin_repeat"/>
    <property type="match status" value="4"/>
</dbReference>
<dbReference type="GeneID" id="106011409"/>
<keyword evidence="2" id="KW-0812">Transmembrane</keyword>
<evidence type="ECO:0000256" key="1">
    <source>
        <dbReference type="ARBA" id="ARBA00004370"/>
    </source>
</evidence>
<dbReference type="Proteomes" id="UP000694888">
    <property type="component" value="Unplaced"/>
</dbReference>
<name>A0ABM0ZXA8_APLCA</name>
<keyword evidence="5" id="KW-1133">Transmembrane helix</keyword>
<feature type="domain" description="Cadherin" evidence="8">
    <location>
        <begin position="4"/>
        <end position="55"/>
    </location>
</feature>
<dbReference type="PRINTS" id="PR00205">
    <property type="entry name" value="CADHERIN"/>
</dbReference>
<dbReference type="Pfam" id="PF00028">
    <property type="entry name" value="Cadherin"/>
    <property type="match status" value="3"/>
</dbReference>
<evidence type="ECO:0000256" key="6">
    <source>
        <dbReference type="ARBA" id="ARBA00023136"/>
    </source>
</evidence>
<evidence type="ECO:0000259" key="8">
    <source>
        <dbReference type="PROSITE" id="PS50268"/>
    </source>
</evidence>
<dbReference type="PANTHER" id="PTHR24026:SF133">
    <property type="entry name" value="CADHERIN-RELATED FAMILY MEMBER 2"/>
    <property type="match status" value="1"/>
</dbReference>
<proteinExistence type="predicted"/>
<dbReference type="Gene3D" id="2.60.40.60">
    <property type="entry name" value="Cadherins"/>
    <property type="match status" value="4"/>
</dbReference>
<evidence type="ECO:0000256" key="7">
    <source>
        <dbReference type="PROSITE-ProRule" id="PRU00043"/>
    </source>
</evidence>
<dbReference type="PROSITE" id="PS50268">
    <property type="entry name" value="CADHERIN_2"/>
    <property type="match status" value="4"/>
</dbReference>
<evidence type="ECO:0000256" key="5">
    <source>
        <dbReference type="ARBA" id="ARBA00022989"/>
    </source>
</evidence>
<dbReference type="InterPro" id="IPR020894">
    <property type="entry name" value="Cadherin_CS"/>
</dbReference>
<dbReference type="PROSITE" id="PS00232">
    <property type="entry name" value="CADHERIN_1"/>
    <property type="match status" value="3"/>
</dbReference>
<dbReference type="RefSeq" id="XP_012936418.1">
    <property type="nucleotide sequence ID" value="XM_013080964.1"/>
</dbReference>
<evidence type="ECO:0000256" key="2">
    <source>
        <dbReference type="ARBA" id="ARBA00022692"/>
    </source>
</evidence>
<protein>
    <submittedName>
        <fullName evidence="10">Cadherin-related tumor suppressor</fullName>
    </submittedName>
</protein>
<gene>
    <name evidence="10" type="primary">LOC106011409</name>
</gene>